<evidence type="ECO:0000313" key="1">
    <source>
        <dbReference type="EMBL" id="DAF95581.1"/>
    </source>
</evidence>
<organism evidence="1">
    <name type="scientific">Myoviridae sp. ctCo31</name>
    <dbReference type="NCBI Taxonomy" id="2825053"/>
    <lineage>
        <taxon>Viruses</taxon>
        <taxon>Duplodnaviria</taxon>
        <taxon>Heunggongvirae</taxon>
        <taxon>Uroviricota</taxon>
        <taxon>Caudoviricetes</taxon>
    </lineage>
</organism>
<accession>A0A8S5UM73</accession>
<name>A0A8S5UM73_9CAUD</name>
<reference evidence="1" key="1">
    <citation type="journal article" date="2021" name="Proc. Natl. Acad. Sci. U.S.A.">
        <title>A Catalog of Tens of Thousands of Viruses from Human Metagenomes Reveals Hidden Associations with Chronic Diseases.</title>
        <authorList>
            <person name="Tisza M.J."/>
            <person name="Buck C.B."/>
        </authorList>
    </citation>
    <scope>NUCLEOTIDE SEQUENCE</scope>
    <source>
        <strain evidence="1">CtCo31</strain>
    </source>
</reference>
<proteinExistence type="predicted"/>
<sequence length="30" mass="3537">MSISVQMGQKLMAPRISVMLILYLMLRCFY</sequence>
<protein>
    <submittedName>
        <fullName evidence="1">Uncharacterized protein</fullName>
    </submittedName>
</protein>
<dbReference type="EMBL" id="BK016109">
    <property type="protein sequence ID" value="DAF95581.1"/>
    <property type="molecule type" value="Genomic_DNA"/>
</dbReference>